<dbReference type="EMBL" id="JACEFO010000353">
    <property type="protein sequence ID" value="KAF8772950.1"/>
    <property type="molecule type" value="Genomic_DNA"/>
</dbReference>
<feature type="chain" id="PRO_5032758041" evidence="1">
    <location>
        <begin position="22"/>
        <end position="97"/>
    </location>
</feature>
<protein>
    <submittedName>
        <fullName evidence="2">Uncharacterized protein</fullName>
    </submittedName>
</protein>
<feature type="signal peptide" evidence="1">
    <location>
        <begin position="1"/>
        <end position="21"/>
    </location>
</feature>
<accession>A0A835FS92</accession>
<sequence length="97" mass="10705">MARLNVAAGLILLINLKVKHPTSQICFLEVPCHRPTTDSPNAAREELWQPEASPRDKDGYYKLVLTARGGGFVPGIYRASANANYLLWKIEPSPLCA</sequence>
<dbReference type="AlphaFoldDB" id="A0A835FS92"/>
<name>A0A835FS92_9POAL</name>
<gene>
    <name evidence="2" type="ORF">HU200_005352</name>
</gene>
<proteinExistence type="predicted"/>
<organism evidence="2 3">
    <name type="scientific">Digitaria exilis</name>
    <dbReference type="NCBI Taxonomy" id="1010633"/>
    <lineage>
        <taxon>Eukaryota</taxon>
        <taxon>Viridiplantae</taxon>
        <taxon>Streptophyta</taxon>
        <taxon>Embryophyta</taxon>
        <taxon>Tracheophyta</taxon>
        <taxon>Spermatophyta</taxon>
        <taxon>Magnoliopsida</taxon>
        <taxon>Liliopsida</taxon>
        <taxon>Poales</taxon>
        <taxon>Poaceae</taxon>
        <taxon>PACMAD clade</taxon>
        <taxon>Panicoideae</taxon>
        <taxon>Panicodae</taxon>
        <taxon>Paniceae</taxon>
        <taxon>Anthephorinae</taxon>
        <taxon>Digitaria</taxon>
    </lineage>
</organism>
<comment type="caution">
    <text evidence="2">The sequence shown here is derived from an EMBL/GenBank/DDBJ whole genome shotgun (WGS) entry which is preliminary data.</text>
</comment>
<keyword evidence="1" id="KW-0732">Signal</keyword>
<evidence type="ECO:0000256" key="1">
    <source>
        <dbReference type="SAM" id="SignalP"/>
    </source>
</evidence>
<dbReference type="Proteomes" id="UP000636709">
    <property type="component" value="Unassembled WGS sequence"/>
</dbReference>
<evidence type="ECO:0000313" key="2">
    <source>
        <dbReference type="EMBL" id="KAF8772950.1"/>
    </source>
</evidence>
<evidence type="ECO:0000313" key="3">
    <source>
        <dbReference type="Proteomes" id="UP000636709"/>
    </source>
</evidence>
<reference evidence="2" key="1">
    <citation type="submission" date="2020-07" db="EMBL/GenBank/DDBJ databases">
        <title>Genome sequence and genetic diversity analysis of an under-domesticated orphan crop, white fonio (Digitaria exilis).</title>
        <authorList>
            <person name="Bennetzen J.L."/>
            <person name="Chen S."/>
            <person name="Ma X."/>
            <person name="Wang X."/>
            <person name="Yssel A.E.J."/>
            <person name="Chaluvadi S.R."/>
            <person name="Johnson M."/>
            <person name="Gangashetty P."/>
            <person name="Hamidou F."/>
            <person name="Sanogo M.D."/>
            <person name="Zwaenepoel A."/>
            <person name="Wallace J."/>
            <person name="Van De Peer Y."/>
            <person name="Van Deynze A."/>
        </authorList>
    </citation>
    <scope>NUCLEOTIDE SEQUENCE</scope>
    <source>
        <tissue evidence="2">Leaves</tissue>
    </source>
</reference>
<keyword evidence="3" id="KW-1185">Reference proteome</keyword>